<organism evidence="2 3">
    <name type="scientific">Trifolium pratense</name>
    <name type="common">Red clover</name>
    <dbReference type="NCBI Taxonomy" id="57577"/>
    <lineage>
        <taxon>Eukaryota</taxon>
        <taxon>Viridiplantae</taxon>
        <taxon>Streptophyta</taxon>
        <taxon>Embryophyta</taxon>
        <taxon>Tracheophyta</taxon>
        <taxon>Spermatophyta</taxon>
        <taxon>Magnoliopsida</taxon>
        <taxon>eudicotyledons</taxon>
        <taxon>Gunneridae</taxon>
        <taxon>Pentapetalae</taxon>
        <taxon>rosids</taxon>
        <taxon>fabids</taxon>
        <taxon>Fabales</taxon>
        <taxon>Fabaceae</taxon>
        <taxon>Papilionoideae</taxon>
        <taxon>50 kb inversion clade</taxon>
        <taxon>NPAAA clade</taxon>
        <taxon>Hologalegina</taxon>
        <taxon>IRL clade</taxon>
        <taxon>Trifolieae</taxon>
        <taxon>Trifolium</taxon>
    </lineage>
</organism>
<dbReference type="AlphaFoldDB" id="A0A2K3L5G3"/>
<accession>A0A2K3L5G3</accession>
<dbReference type="EMBL" id="ASHM01026512">
    <property type="protein sequence ID" value="PNX73763.1"/>
    <property type="molecule type" value="Genomic_DNA"/>
</dbReference>
<reference evidence="2 3" key="2">
    <citation type="journal article" date="2017" name="Front. Plant Sci.">
        <title>Gene Classification and Mining of Molecular Markers Useful in Red Clover (Trifolium pratense) Breeding.</title>
        <authorList>
            <person name="Istvanek J."/>
            <person name="Dluhosova J."/>
            <person name="Dluhos P."/>
            <person name="Patkova L."/>
            <person name="Nedelnik J."/>
            <person name="Repkova J."/>
        </authorList>
    </citation>
    <scope>NUCLEOTIDE SEQUENCE [LARGE SCALE GENOMIC DNA]</scope>
    <source>
        <strain evidence="3">cv. Tatra</strain>
        <tissue evidence="2">Young leaves</tissue>
    </source>
</reference>
<dbReference type="EMBL" id="ASHM01026520">
    <property type="protein sequence ID" value="PNX73769.1"/>
    <property type="molecule type" value="Genomic_DNA"/>
</dbReference>
<comment type="caution">
    <text evidence="2">The sequence shown here is derived from an EMBL/GenBank/DDBJ whole genome shotgun (WGS) entry which is preliminary data.</text>
</comment>
<proteinExistence type="predicted"/>
<evidence type="ECO:0008006" key="4">
    <source>
        <dbReference type="Google" id="ProtNLM"/>
    </source>
</evidence>
<dbReference type="InterPro" id="IPR052929">
    <property type="entry name" value="RNase_H-like_EbsB-rel"/>
</dbReference>
<protein>
    <recommendedName>
        <fullName evidence="4">RNase H type-1 domain-containing protein</fullName>
    </recommendedName>
</protein>
<evidence type="ECO:0000313" key="2">
    <source>
        <dbReference type="EMBL" id="PNX73769.1"/>
    </source>
</evidence>
<sequence length="108" mass="12538">MLAANTRWDLVPHRIYRKPNRQTQQTRTVQHSVIWEKPHDGWLKINVDARLFEHQGTTITACCVRNSNGEFQGAQTRKYTSNMSILEGEGMALFRCCEVSYPKRTLKS</sequence>
<evidence type="ECO:0000313" key="1">
    <source>
        <dbReference type="EMBL" id="PNX73763.1"/>
    </source>
</evidence>
<reference evidence="2 3" key="1">
    <citation type="journal article" date="2014" name="Am. J. Bot.">
        <title>Genome assembly and annotation for red clover (Trifolium pratense; Fabaceae).</title>
        <authorList>
            <person name="Istvanek J."/>
            <person name="Jaros M."/>
            <person name="Krenek A."/>
            <person name="Repkova J."/>
        </authorList>
    </citation>
    <scope>NUCLEOTIDE SEQUENCE [LARGE SCALE GENOMIC DNA]</scope>
    <source>
        <strain evidence="3">cv. Tatra</strain>
        <tissue evidence="2">Young leaves</tissue>
    </source>
</reference>
<evidence type="ECO:0000313" key="3">
    <source>
        <dbReference type="Proteomes" id="UP000236291"/>
    </source>
</evidence>
<dbReference type="PANTHER" id="PTHR47074">
    <property type="entry name" value="BNAC02G40300D PROTEIN"/>
    <property type="match status" value="1"/>
</dbReference>
<dbReference type="Proteomes" id="UP000236291">
    <property type="component" value="Unassembled WGS sequence"/>
</dbReference>
<dbReference type="PANTHER" id="PTHR47074:SF54">
    <property type="entry name" value="RNASE H TYPE-1 DOMAIN-CONTAINING PROTEIN"/>
    <property type="match status" value="1"/>
</dbReference>
<name>A0A2K3L5G3_TRIPR</name>
<gene>
    <name evidence="1" type="ORF">L195_g029668</name>
    <name evidence="2" type="ORF">L195_g029674</name>
</gene>